<evidence type="ECO:0008006" key="3">
    <source>
        <dbReference type="Google" id="ProtNLM"/>
    </source>
</evidence>
<sequence length="106" mass="12221">MAVFILPYAQDDLLSLQEYMLNQWSESDWLKAEDEIFDKLALIDTGLLTGPPVQELASVGIADYQYVLTSHHKLVYRRINGDVYVYTVAGHKQDFPTLLMKRMLKL</sequence>
<dbReference type="EMBL" id="FN543104">
    <property type="protein sequence ID" value="CBA28314.1"/>
    <property type="molecule type" value="Genomic_DNA"/>
</dbReference>
<keyword evidence="1" id="KW-1277">Toxin-antitoxin system</keyword>
<dbReference type="Pfam" id="PF05016">
    <property type="entry name" value="ParE_toxin"/>
    <property type="match status" value="1"/>
</dbReference>
<evidence type="ECO:0000313" key="2">
    <source>
        <dbReference type="EMBL" id="CBA28314.1"/>
    </source>
</evidence>
<dbReference type="AlphaFoldDB" id="C9Y964"/>
<evidence type="ECO:0000256" key="1">
    <source>
        <dbReference type="ARBA" id="ARBA00022649"/>
    </source>
</evidence>
<reference evidence="2" key="1">
    <citation type="journal article" date="2010" name="Nature">
        <title>The dynamic genome of Hydra.</title>
        <authorList>
            <person name="Chapman J.A."/>
            <person name="Kirkness E.F."/>
            <person name="Simakov O."/>
            <person name="Hampson S.E."/>
            <person name="Mitros T."/>
            <person name="Weinmaier T."/>
            <person name="Rattei T."/>
            <person name="Balasubramanian P.G."/>
            <person name="Borman J."/>
            <person name="Busam D."/>
            <person name="Disbennett K."/>
            <person name="Pfannkoch C."/>
            <person name="Sumin N."/>
            <person name="Sutton G."/>
            <person name="Viswanathan L."/>
            <person name="Walenz B."/>
            <person name="Goodstein D.M."/>
            <person name="Hellsten U."/>
            <person name="Kawashima T."/>
            <person name="Prochnik S.E."/>
            <person name="Putnam N.H."/>
            <person name="Shu S."/>
            <person name="Blumberg B."/>
            <person name="Dana C.E."/>
            <person name="Gee L."/>
            <person name="Kibler D.F."/>
            <person name="Law L."/>
            <person name="Lindgens D."/>
            <person name="Martinez D.E."/>
            <person name="Peng J."/>
            <person name="Wigge P.A."/>
            <person name="Bertulat B."/>
            <person name="Guder C."/>
            <person name="Nakamura Y."/>
            <person name="Ozbek S."/>
            <person name="Watanabe H."/>
            <person name="Khalturin K."/>
            <person name="Hemmrich G."/>
            <person name="Franke A."/>
            <person name="Augustin R."/>
            <person name="Fraune S."/>
            <person name="Hayakawa E."/>
            <person name="Hayakawa S."/>
            <person name="Hirose M."/>
            <person name="Hwang J."/>
            <person name="Ikeo K."/>
            <person name="Nishimiya-Fujisawa C."/>
            <person name="Ogura A."/>
            <person name="Takahashi T."/>
            <person name="Steinmetz P.R."/>
            <person name="Zhang X."/>
            <person name="Aufschnaiter R."/>
            <person name="Eder M.K."/>
            <person name="Gorny A.K."/>
            <person name="Salvenmoser W."/>
            <person name="Heimberg A.M."/>
            <person name="Wheeler B.M."/>
            <person name="Peterson K.J."/>
            <person name="Boettger A."/>
            <person name="Tischler P."/>
            <person name="Wolf A."/>
            <person name="Gojobori T."/>
            <person name="Remington K.A."/>
            <person name="Strausberg R.L."/>
            <person name="Venter J."/>
            <person name="Technau U."/>
            <person name="Hobmayer B."/>
            <person name="Bosch T.C."/>
            <person name="Holstein T.W."/>
            <person name="Fujisawa T."/>
            <person name="Bode H.R."/>
            <person name="David C.N."/>
            <person name="Rokhsar D.S."/>
            <person name="Steele R.E."/>
        </authorList>
    </citation>
    <scope>NUCLEOTIDE SEQUENCE</scope>
</reference>
<dbReference type="Gene3D" id="3.30.2310.20">
    <property type="entry name" value="RelE-like"/>
    <property type="match status" value="1"/>
</dbReference>
<dbReference type="InterPro" id="IPR007712">
    <property type="entry name" value="RelE/ParE_toxin"/>
</dbReference>
<proteinExistence type="predicted"/>
<gene>
    <name evidence="2" type="ORF">Csp_A06650</name>
</gene>
<protein>
    <recommendedName>
        <fullName evidence="3">Plasmid stabilization system protein</fullName>
    </recommendedName>
</protein>
<accession>C9Y964</accession>
<name>C9Y964_CURXX</name>
<organism evidence="2">
    <name type="scientific">Curvibacter symbiont subsp. Hydra magnipapillata</name>
    <dbReference type="NCBI Taxonomy" id="667019"/>
    <lineage>
        <taxon>Bacteria</taxon>
        <taxon>Pseudomonadati</taxon>
        <taxon>Pseudomonadota</taxon>
        <taxon>Betaproteobacteria</taxon>
        <taxon>Burkholderiales</taxon>
        <taxon>Comamonadaceae</taxon>
        <taxon>Curvibacter</taxon>
    </lineage>
</organism>
<dbReference type="InterPro" id="IPR035093">
    <property type="entry name" value="RelE/ParE_toxin_dom_sf"/>
</dbReference>